<keyword evidence="1" id="KW-1133">Transmembrane helix</keyword>
<accession>A0A1S1UBE7</accession>
<organism evidence="2 3">
    <name type="scientific">Janthinobacterium lividum</name>
    <dbReference type="NCBI Taxonomy" id="29581"/>
    <lineage>
        <taxon>Bacteria</taxon>
        <taxon>Pseudomonadati</taxon>
        <taxon>Pseudomonadota</taxon>
        <taxon>Betaproteobacteria</taxon>
        <taxon>Burkholderiales</taxon>
        <taxon>Oxalobacteraceae</taxon>
        <taxon>Janthinobacterium</taxon>
    </lineage>
</organism>
<feature type="transmembrane region" description="Helical" evidence="1">
    <location>
        <begin position="20"/>
        <end position="46"/>
    </location>
</feature>
<keyword evidence="1" id="KW-0812">Transmembrane</keyword>
<dbReference type="EMBL" id="LFKP01000005">
    <property type="protein sequence ID" value="OHV97616.1"/>
    <property type="molecule type" value="Genomic_DNA"/>
</dbReference>
<proteinExistence type="predicted"/>
<evidence type="ECO:0000256" key="1">
    <source>
        <dbReference type="SAM" id="Phobius"/>
    </source>
</evidence>
<evidence type="ECO:0000313" key="2">
    <source>
        <dbReference type="EMBL" id="OHV97616.1"/>
    </source>
</evidence>
<name>A0A1S1UBE7_9BURK</name>
<dbReference type="AlphaFoldDB" id="A0A1S1UBE7"/>
<keyword evidence="1" id="KW-0472">Membrane</keyword>
<dbReference type="RefSeq" id="WP_071076770.1">
    <property type="nucleotide sequence ID" value="NZ_LFKP01000005.1"/>
</dbReference>
<protein>
    <submittedName>
        <fullName evidence="2">Membrane protein</fullName>
    </submittedName>
</protein>
<gene>
    <name evidence="2" type="ORF">AKG95_10570</name>
</gene>
<sequence length="120" mass="14007">MSQDIILDSQLQQTKNLAWWLYLIHGASFVFSLGAFSFIPLIINYVKRDEAAGTFVYSHHSWMIRSFWWYVAWIVVGAILWITLIGIPLAFVVWGVAWLWKAYRLLRGFLDLNNNTPVPM</sequence>
<evidence type="ECO:0000313" key="3">
    <source>
        <dbReference type="Proteomes" id="UP000179840"/>
    </source>
</evidence>
<dbReference type="Proteomes" id="UP000179840">
    <property type="component" value="Unassembled WGS sequence"/>
</dbReference>
<reference evidence="2 3" key="1">
    <citation type="submission" date="2015-06" db="EMBL/GenBank/DDBJ databases">
        <title>Draft genome sequencing of a biphenyl-degrading bacterium, Janthinobacterium lividum MEG1.</title>
        <authorList>
            <person name="Shimodaira J."/>
            <person name="Hatta T."/>
        </authorList>
    </citation>
    <scope>NUCLEOTIDE SEQUENCE [LARGE SCALE GENOMIC DNA]</scope>
    <source>
        <strain evidence="2 3">MEG1</strain>
    </source>
</reference>
<feature type="transmembrane region" description="Helical" evidence="1">
    <location>
        <begin position="67"/>
        <end position="100"/>
    </location>
</feature>
<comment type="caution">
    <text evidence="2">The sequence shown here is derived from an EMBL/GenBank/DDBJ whole genome shotgun (WGS) entry which is preliminary data.</text>
</comment>